<keyword evidence="15" id="KW-1185">Reference proteome</keyword>
<dbReference type="SUPFAM" id="SSF51735">
    <property type="entry name" value="NAD(P)-binding Rossmann-fold domains"/>
    <property type="match status" value="1"/>
</dbReference>
<dbReference type="PROSITE" id="PS01042">
    <property type="entry name" value="HOMOSER_DHGENASE"/>
    <property type="match status" value="1"/>
</dbReference>
<protein>
    <recommendedName>
        <fullName evidence="5 10">Homoserine dehydrogenase</fullName>
        <ecNumber evidence="4 10">1.1.1.3</ecNumber>
    </recommendedName>
</protein>
<evidence type="ECO:0000256" key="5">
    <source>
        <dbReference type="ARBA" id="ARBA00013376"/>
    </source>
</evidence>
<keyword evidence="10" id="KW-0521">NADP</keyword>
<dbReference type="EC" id="1.1.1.3" evidence="4 10"/>
<accession>I4AP80</accession>
<dbReference type="STRING" id="880071.Fleli_3445"/>
<evidence type="ECO:0000256" key="3">
    <source>
        <dbReference type="ARBA" id="ARBA00006753"/>
    </source>
</evidence>
<comment type="pathway">
    <text evidence="2 10">Amino-acid biosynthesis; L-methionine biosynthesis via de novo pathway; L-homoserine from L-aspartate: step 3/3.</text>
</comment>
<dbReference type="RefSeq" id="WP_014799191.1">
    <property type="nucleotide sequence ID" value="NC_018018.1"/>
</dbReference>
<organism evidence="14 15">
    <name type="scientific">Bernardetia litoralis (strain ATCC 23117 / DSM 6794 / NBRC 15988 / NCIMB 1366 / Fx l1 / Sio-4)</name>
    <name type="common">Flexibacter litoralis</name>
    <dbReference type="NCBI Taxonomy" id="880071"/>
    <lineage>
        <taxon>Bacteria</taxon>
        <taxon>Pseudomonadati</taxon>
        <taxon>Bacteroidota</taxon>
        <taxon>Cytophagia</taxon>
        <taxon>Cytophagales</taxon>
        <taxon>Bernardetiaceae</taxon>
        <taxon>Bernardetia</taxon>
    </lineage>
</organism>
<dbReference type="HOGENOM" id="CLU_009116_1_2_10"/>
<dbReference type="GO" id="GO:0009088">
    <property type="term" value="P:threonine biosynthetic process"/>
    <property type="evidence" value="ECO:0007669"/>
    <property type="project" value="UniProtKB-UniPathway"/>
</dbReference>
<dbReference type="InterPro" id="IPR019811">
    <property type="entry name" value="HDH_CS"/>
</dbReference>
<dbReference type="InterPro" id="IPR036291">
    <property type="entry name" value="NAD(P)-bd_dom_sf"/>
</dbReference>
<dbReference type="Pfam" id="PF00742">
    <property type="entry name" value="Homoserine_dh"/>
    <property type="match status" value="1"/>
</dbReference>
<feature type="domain" description="Homoserine dehydrogenase catalytic" evidence="12">
    <location>
        <begin position="132"/>
        <end position="324"/>
    </location>
</feature>
<dbReference type="Gene3D" id="3.40.50.720">
    <property type="entry name" value="NAD(P)-binding Rossmann-like Domain"/>
    <property type="match status" value="1"/>
</dbReference>
<evidence type="ECO:0000256" key="9">
    <source>
        <dbReference type="ARBA" id="ARBA00023167"/>
    </source>
</evidence>
<dbReference type="OrthoDB" id="9808167at2"/>
<evidence type="ECO:0000256" key="2">
    <source>
        <dbReference type="ARBA" id="ARBA00005062"/>
    </source>
</evidence>
<evidence type="ECO:0000256" key="11">
    <source>
        <dbReference type="RuleBase" id="RU004171"/>
    </source>
</evidence>
<proteinExistence type="inferred from homology"/>
<keyword evidence="7 10" id="KW-0791">Threonine biosynthesis</keyword>
<comment type="catalytic activity">
    <reaction evidence="10">
        <text>L-homoserine + NADP(+) = L-aspartate 4-semialdehyde + NADPH + H(+)</text>
        <dbReference type="Rhea" id="RHEA:15761"/>
        <dbReference type="ChEBI" id="CHEBI:15378"/>
        <dbReference type="ChEBI" id="CHEBI:57476"/>
        <dbReference type="ChEBI" id="CHEBI:57783"/>
        <dbReference type="ChEBI" id="CHEBI:58349"/>
        <dbReference type="ChEBI" id="CHEBI:537519"/>
        <dbReference type="EC" id="1.1.1.3"/>
    </reaction>
</comment>
<reference evidence="15" key="1">
    <citation type="submission" date="2012-06" db="EMBL/GenBank/DDBJ databases">
        <title>The complete genome of Flexibacter litoralis DSM 6794.</title>
        <authorList>
            <person name="Lucas S."/>
            <person name="Copeland A."/>
            <person name="Lapidus A."/>
            <person name="Glavina del Rio T."/>
            <person name="Dalin E."/>
            <person name="Tice H."/>
            <person name="Bruce D."/>
            <person name="Goodwin L."/>
            <person name="Pitluck S."/>
            <person name="Peters L."/>
            <person name="Ovchinnikova G."/>
            <person name="Lu M."/>
            <person name="Kyrpides N."/>
            <person name="Mavromatis K."/>
            <person name="Ivanova N."/>
            <person name="Brettin T."/>
            <person name="Detter J.C."/>
            <person name="Han C."/>
            <person name="Larimer F."/>
            <person name="Land M."/>
            <person name="Hauser L."/>
            <person name="Markowitz V."/>
            <person name="Cheng J.-F."/>
            <person name="Hugenholtz P."/>
            <person name="Woyke T."/>
            <person name="Wu D."/>
            <person name="Spring S."/>
            <person name="Lang E."/>
            <person name="Kopitz M."/>
            <person name="Brambilla E."/>
            <person name="Klenk H.-P."/>
            <person name="Eisen J.A."/>
        </authorList>
    </citation>
    <scope>NUCLEOTIDE SEQUENCE [LARGE SCALE GENOMIC DNA]</scope>
    <source>
        <strain evidence="15">ATCC 23117 / DSM 6794 / NBRC 15988 / NCIMB 1366 / Sio-4</strain>
    </source>
</reference>
<keyword evidence="9 10" id="KW-0486">Methionine biosynthesis</keyword>
<evidence type="ECO:0000256" key="6">
    <source>
        <dbReference type="ARBA" id="ARBA00022605"/>
    </source>
</evidence>
<evidence type="ECO:0000313" key="14">
    <source>
        <dbReference type="EMBL" id="AFM05765.1"/>
    </source>
</evidence>
<dbReference type="PATRIC" id="fig|880071.3.peg.3450"/>
<dbReference type="KEGG" id="fli:Fleli_3445"/>
<dbReference type="UniPathway" id="UPA00050">
    <property type="reaction ID" value="UER00063"/>
</dbReference>
<dbReference type="PANTHER" id="PTHR43331">
    <property type="entry name" value="HOMOSERINE DEHYDROGENASE"/>
    <property type="match status" value="1"/>
</dbReference>
<dbReference type="UniPathway" id="UPA00051">
    <property type="reaction ID" value="UER00465"/>
</dbReference>
<dbReference type="EMBL" id="CP003345">
    <property type="protein sequence ID" value="AFM05765.1"/>
    <property type="molecule type" value="Genomic_DNA"/>
</dbReference>
<dbReference type="GO" id="GO:0009086">
    <property type="term" value="P:methionine biosynthetic process"/>
    <property type="evidence" value="ECO:0007669"/>
    <property type="project" value="UniProtKB-KW"/>
</dbReference>
<evidence type="ECO:0000256" key="1">
    <source>
        <dbReference type="ARBA" id="ARBA00005056"/>
    </source>
</evidence>
<dbReference type="Gene3D" id="3.30.70.260">
    <property type="match status" value="1"/>
</dbReference>
<evidence type="ECO:0000256" key="4">
    <source>
        <dbReference type="ARBA" id="ARBA00013213"/>
    </source>
</evidence>
<dbReference type="GO" id="GO:0004412">
    <property type="term" value="F:homoserine dehydrogenase activity"/>
    <property type="evidence" value="ECO:0007669"/>
    <property type="project" value="UniProtKB-EC"/>
</dbReference>
<evidence type="ECO:0000256" key="7">
    <source>
        <dbReference type="ARBA" id="ARBA00022697"/>
    </source>
</evidence>
<dbReference type="NCBIfam" id="NF004976">
    <property type="entry name" value="PRK06349.1"/>
    <property type="match status" value="1"/>
</dbReference>
<sequence length="425" mass="47740">MKKTVKIGLFGFGCVGQGLYDILQNNTENTGFEAQILKICVKNKEKKREIDASYFTFDKDEILNNSEINLVVELISDAEEAYQIVKKALLSGKNVVTANKKMLALHLEELVRIQKETGTSLLYEAAVCGSIPIIRTLAEYYDNEFLYSVSGIFNGSSNYILSKISNENLSYDVALKQAQKLGFAEADPTLDVAGFDATYKLCLLATQAYGIFINPDEVLRIGINNLKKEDIDFAKNYSVKKENDQNTTNFKVKLVASISRIKSSENNQVLLYVLPVFVDAENPLYNVENENNAVLVEAAFSDKQTFIGKGAGGHPTGSAVLSDISALRFDYQYEYRKTDRNKEKNALGQTLISPTQNVEAEVYLRFENHLSKKELLQNIDFTEILTENENHIIGKIILSELFEKRDFIEKHHIFVALCGEVKAVN</sequence>
<evidence type="ECO:0000259" key="12">
    <source>
        <dbReference type="Pfam" id="PF00742"/>
    </source>
</evidence>
<dbReference type="SUPFAM" id="SSF55347">
    <property type="entry name" value="Glyceraldehyde-3-phosphate dehydrogenase-like, C-terminal domain"/>
    <property type="match status" value="1"/>
</dbReference>
<dbReference type="FunFam" id="3.30.360.10:FF:000005">
    <property type="entry name" value="Homoserine dehydrogenase"/>
    <property type="match status" value="1"/>
</dbReference>
<evidence type="ECO:0000256" key="8">
    <source>
        <dbReference type="ARBA" id="ARBA00023002"/>
    </source>
</evidence>
<evidence type="ECO:0000313" key="15">
    <source>
        <dbReference type="Proteomes" id="UP000006054"/>
    </source>
</evidence>
<keyword evidence="6 10" id="KW-0028">Amino-acid biosynthesis</keyword>
<name>I4AP80_BERLS</name>
<keyword evidence="8 10" id="KW-0560">Oxidoreductase</keyword>
<dbReference type="Pfam" id="PF03447">
    <property type="entry name" value="NAD_binding_3"/>
    <property type="match status" value="1"/>
</dbReference>
<dbReference type="Gene3D" id="3.30.360.10">
    <property type="entry name" value="Dihydrodipicolinate Reductase, domain 2"/>
    <property type="match status" value="1"/>
</dbReference>
<comment type="pathway">
    <text evidence="1 10">Amino-acid biosynthesis; L-threonine biosynthesis; L-threonine from L-aspartate: step 3/5.</text>
</comment>
<dbReference type="eggNOG" id="COG0460">
    <property type="taxonomic scope" value="Bacteria"/>
</dbReference>
<dbReference type="PANTHER" id="PTHR43331:SF1">
    <property type="entry name" value="HOMOSERINE DEHYDROGENASE"/>
    <property type="match status" value="1"/>
</dbReference>
<evidence type="ECO:0000259" key="13">
    <source>
        <dbReference type="Pfam" id="PF03447"/>
    </source>
</evidence>
<dbReference type="Proteomes" id="UP000006054">
    <property type="component" value="Chromosome"/>
</dbReference>
<evidence type="ECO:0000256" key="10">
    <source>
        <dbReference type="RuleBase" id="RU000579"/>
    </source>
</evidence>
<dbReference type="InterPro" id="IPR005106">
    <property type="entry name" value="Asp/hSer_DH_NAD-bd"/>
</dbReference>
<dbReference type="InterPro" id="IPR001342">
    <property type="entry name" value="HDH_cat"/>
</dbReference>
<feature type="domain" description="Aspartate/homoserine dehydrogenase NAD-binding" evidence="13">
    <location>
        <begin position="11"/>
        <end position="124"/>
    </location>
</feature>
<gene>
    <name evidence="14" type="ordered locus">Fleli_3445</name>
</gene>
<comment type="similarity">
    <text evidence="3 11">Belongs to the homoserine dehydrogenase family.</text>
</comment>
<dbReference type="GO" id="GO:0050661">
    <property type="term" value="F:NADP binding"/>
    <property type="evidence" value="ECO:0007669"/>
    <property type="project" value="InterPro"/>
</dbReference>
<dbReference type="AlphaFoldDB" id="I4AP80"/>